<dbReference type="PANTHER" id="PTHR33116:SF78">
    <property type="entry name" value="OS12G0587133 PROTEIN"/>
    <property type="match status" value="1"/>
</dbReference>
<gene>
    <name evidence="4" type="primary">LOC108808682</name>
</gene>
<dbReference type="PANTHER" id="PTHR33116">
    <property type="entry name" value="REVERSE TRANSCRIPTASE ZINC-BINDING DOMAIN-CONTAINING PROTEIN-RELATED-RELATED"/>
    <property type="match status" value="1"/>
</dbReference>
<protein>
    <submittedName>
        <fullName evidence="4">Uncharacterized protein LOC108808682</fullName>
    </submittedName>
</protein>
<keyword evidence="3" id="KW-1185">Reference proteome</keyword>
<keyword evidence="1" id="KW-0732">Signal</keyword>
<dbReference type="OrthoDB" id="1088187at2759"/>
<dbReference type="GeneID" id="108808682"/>
<dbReference type="InterPro" id="IPR026960">
    <property type="entry name" value="RVT-Znf"/>
</dbReference>
<sequence length="334" mass="38906">MLRLVWLLFSGSDSLWVAWHRAYNCNSSYHFWSQEESPNHSRNWRCILRLRELVSNFLICEVNNGCDTSFWFDHWSPLGPLIDVFGREGTRKLRVHIDASVADACSAQGWTLPHPRSDNEVALHTFLTTVTPPYLVSDPDRFGWRTSGHTDYYFSSSKTWEILRPRAATQASAKHIWFSGATPKHAFHMWVTNLNRLPTRTRLISWGMQIPITCCVCSLQAETRDHLMLTCPFAVVIWGEIRRRLRTTVPHFTDWSQLIQWSSTSSSTAPSVLRMMVVQAMVYGIWQQRNNMLHNQMLTPALLLFKDINRQVINTINDLRTRKKFKSLMPLWLI</sequence>
<evidence type="ECO:0000313" key="4">
    <source>
        <dbReference type="RefSeq" id="XP_018436297.2"/>
    </source>
</evidence>
<evidence type="ECO:0000259" key="2">
    <source>
        <dbReference type="Pfam" id="PF13966"/>
    </source>
</evidence>
<reference evidence="3" key="1">
    <citation type="journal article" date="2019" name="Database">
        <title>The radish genome database (RadishGD): an integrated information resource for radish genomics.</title>
        <authorList>
            <person name="Yu H.J."/>
            <person name="Baek S."/>
            <person name="Lee Y.J."/>
            <person name="Cho A."/>
            <person name="Mun J.H."/>
        </authorList>
    </citation>
    <scope>NUCLEOTIDE SEQUENCE [LARGE SCALE GENOMIC DNA]</scope>
    <source>
        <strain evidence="3">cv. WK10039</strain>
    </source>
</reference>
<accession>A0A6J0JKZ6</accession>
<proteinExistence type="predicted"/>
<dbReference type="Pfam" id="PF13966">
    <property type="entry name" value="zf-RVT"/>
    <property type="match status" value="1"/>
</dbReference>
<evidence type="ECO:0000256" key="1">
    <source>
        <dbReference type="SAM" id="SignalP"/>
    </source>
</evidence>
<evidence type="ECO:0000313" key="3">
    <source>
        <dbReference type="Proteomes" id="UP000504610"/>
    </source>
</evidence>
<dbReference type="KEGG" id="rsz:108808682"/>
<dbReference type="AlphaFoldDB" id="A0A6J0JKZ6"/>
<feature type="signal peptide" evidence="1">
    <location>
        <begin position="1"/>
        <end position="22"/>
    </location>
</feature>
<dbReference type="RefSeq" id="XP_018436297.2">
    <property type="nucleotide sequence ID" value="XM_018580795.2"/>
</dbReference>
<feature type="domain" description="Reverse transcriptase zinc-binding" evidence="2">
    <location>
        <begin position="154"/>
        <end position="238"/>
    </location>
</feature>
<name>A0A6J0JKZ6_RAPSA</name>
<reference evidence="4" key="2">
    <citation type="submission" date="2025-08" db="UniProtKB">
        <authorList>
            <consortium name="RefSeq"/>
        </authorList>
    </citation>
    <scope>IDENTIFICATION</scope>
    <source>
        <tissue evidence="4">Leaf</tissue>
    </source>
</reference>
<dbReference type="Proteomes" id="UP000504610">
    <property type="component" value="Chromosome 6"/>
</dbReference>
<feature type="chain" id="PRO_5040796949" evidence="1">
    <location>
        <begin position="23"/>
        <end position="334"/>
    </location>
</feature>
<organism evidence="3 4">
    <name type="scientific">Raphanus sativus</name>
    <name type="common">Radish</name>
    <name type="synonym">Raphanus raphanistrum var. sativus</name>
    <dbReference type="NCBI Taxonomy" id="3726"/>
    <lineage>
        <taxon>Eukaryota</taxon>
        <taxon>Viridiplantae</taxon>
        <taxon>Streptophyta</taxon>
        <taxon>Embryophyta</taxon>
        <taxon>Tracheophyta</taxon>
        <taxon>Spermatophyta</taxon>
        <taxon>Magnoliopsida</taxon>
        <taxon>eudicotyledons</taxon>
        <taxon>Gunneridae</taxon>
        <taxon>Pentapetalae</taxon>
        <taxon>rosids</taxon>
        <taxon>malvids</taxon>
        <taxon>Brassicales</taxon>
        <taxon>Brassicaceae</taxon>
        <taxon>Brassiceae</taxon>
        <taxon>Raphanus</taxon>
    </lineage>
</organism>